<dbReference type="Gene3D" id="1.20.58.110">
    <property type="entry name" value="Ribosomal protein S20"/>
    <property type="match status" value="1"/>
</dbReference>
<dbReference type="FunFam" id="1.20.58.110:FF:000001">
    <property type="entry name" value="30S ribosomal protein S20"/>
    <property type="match status" value="1"/>
</dbReference>
<dbReference type="NCBIfam" id="TIGR00029">
    <property type="entry name" value="S20"/>
    <property type="match status" value="1"/>
</dbReference>
<feature type="region of interest" description="Disordered" evidence="9">
    <location>
        <begin position="1"/>
        <end position="25"/>
    </location>
</feature>
<evidence type="ECO:0000256" key="5">
    <source>
        <dbReference type="ARBA" id="ARBA00022980"/>
    </source>
</evidence>
<dbReference type="AlphaFoldDB" id="A0A1F2UFE9"/>
<dbReference type="PANTHER" id="PTHR33398:SF1">
    <property type="entry name" value="SMALL RIBOSOMAL SUBUNIT PROTEIN BS20C"/>
    <property type="match status" value="1"/>
</dbReference>
<keyword evidence="6 8" id="KW-0687">Ribonucleoprotein</keyword>
<evidence type="ECO:0000256" key="3">
    <source>
        <dbReference type="ARBA" id="ARBA00022730"/>
    </source>
</evidence>
<dbReference type="SUPFAM" id="SSF46992">
    <property type="entry name" value="Ribosomal protein S20"/>
    <property type="match status" value="1"/>
</dbReference>
<name>A0A1F2UFE9_9ACTN</name>
<keyword evidence="4 8" id="KW-0694">RNA-binding</keyword>
<evidence type="ECO:0000256" key="4">
    <source>
        <dbReference type="ARBA" id="ARBA00022884"/>
    </source>
</evidence>
<comment type="function">
    <text evidence="1 8">Binds directly to 16S ribosomal RNA.</text>
</comment>
<accession>A0A1F2UFE9</accession>
<evidence type="ECO:0000313" key="10">
    <source>
        <dbReference type="EMBL" id="OFW31742.1"/>
    </source>
</evidence>
<dbReference type="GO" id="GO:0003735">
    <property type="term" value="F:structural constituent of ribosome"/>
    <property type="evidence" value="ECO:0007669"/>
    <property type="project" value="InterPro"/>
</dbReference>
<reference evidence="10 11" key="1">
    <citation type="journal article" date="2016" name="Nat. Commun.">
        <title>Thousands of microbial genomes shed light on interconnected biogeochemical processes in an aquifer system.</title>
        <authorList>
            <person name="Anantharaman K."/>
            <person name="Brown C.T."/>
            <person name="Hug L.A."/>
            <person name="Sharon I."/>
            <person name="Castelle C.J."/>
            <person name="Probst A.J."/>
            <person name="Thomas B.C."/>
            <person name="Singh A."/>
            <person name="Wilkins M.J."/>
            <person name="Karaoz U."/>
            <person name="Brodie E.L."/>
            <person name="Williams K.H."/>
            <person name="Hubbard S.S."/>
            <person name="Banfield J.F."/>
        </authorList>
    </citation>
    <scope>NUCLEOTIDE SEQUENCE [LARGE SCALE GENOMIC DNA]</scope>
</reference>
<dbReference type="InterPro" id="IPR036510">
    <property type="entry name" value="Ribosomal_bS20_sf"/>
</dbReference>
<evidence type="ECO:0000256" key="8">
    <source>
        <dbReference type="HAMAP-Rule" id="MF_00500"/>
    </source>
</evidence>
<sequence>MANIKSQIKRIKVAERQRQRNKSAKSALKTFAAKFNSAWTSGDKDATASAMHAAVKQFDRAAEKGIIHKNNAANKKSKMMKKLNGLGS</sequence>
<organism evidence="10 11">
    <name type="scientific">Candidatus Aquicultor primus</name>
    <dbReference type="NCBI Taxonomy" id="1797195"/>
    <lineage>
        <taxon>Bacteria</taxon>
        <taxon>Bacillati</taxon>
        <taxon>Actinomycetota</taxon>
        <taxon>Candidatus Aquicultoria</taxon>
        <taxon>Candidatus Aquicultorales</taxon>
        <taxon>Candidatus Aquicultoraceae</taxon>
        <taxon>Candidatus Aquicultor</taxon>
    </lineage>
</organism>
<protein>
    <recommendedName>
        <fullName evidence="7 8">Small ribosomal subunit protein bS20</fullName>
    </recommendedName>
</protein>
<comment type="similarity">
    <text evidence="2 8">Belongs to the bacterial ribosomal protein bS20 family.</text>
</comment>
<proteinExistence type="inferred from homology"/>
<evidence type="ECO:0000256" key="7">
    <source>
        <dbReference type="ARBA" id="ARBA00035136"/>
    </source>
</evidence>
<evidence type="ECO:0000256" key="9">
    <source>
        <dbReference type="SAM" id="MobiDB-lite"/>
    </source>
</evidence>
<dbReference type="GO" id="GO:0070181">
    <property type="term" value="F:small ribosomal subunit rRNA binding"/>
    <property type="evidence" value="ECO:0007669"/>
    <property type="project" value="TreeGrafter"/>
</dbReference>
<dbReference type="PANTHER" id="PTHR33398">
    <property type="entry name" value="30S RIBOSOMAL PROTEIN S20"/>
    <property type="match status" value="1"/>
</dbReference>
<keyword evidence="5 8" id="KW-0689">Ribosomal protein</keyword>
<gene>
    <name evidence="8" type="primary">rpsT</name>
    <name evidence="10" type="ORF">A2074_08065</name>
</gene>
<dbReference type="Pfam" id="PF01649">
    <property type="entry name" value="Ribosomal_S20p"/>
    <property type="match status" value="1"/>
</dbReference>
<dbReference type="Proteomes" id="UP000178086">
    <property type="component" value="Unassembled WGS sequence"/>
</dbReference>
<dbReference type="GO" id="GO:0015935">
    <property type="term" value="C:small ribosomal subunit"/>
    <property type="evidence" value="ECO:0007669"/>
    <property type="project" value="TreeGrafter"/>
</dbReference>
<evidence type="ECO:0000256" key="2">
    <source>
        <dbReference type="ARBA" id="ARBA00007634"/>
    </source>
</evidence>
<evidence type="ECO:0000256" key="1">
    <source>
        <dbReference type="ARBA" id="ARBA00003134"/>
    </source>
</evidence>
<comment type="caution">
    <text evidence="10">The sequence shown here is derived from an EMBL/GenBank/DDBJ whole genome shotgun (WGS) entry which is preliminary data.</text>
</comment>
<dbReference type="HAMAP" id="MF_00500">
    <property type="entry name" value="Ribosomal_bS20"/>
    <property type="match status" value="1"/>
</dbReference>
<dbReference type="EMBL" id="MELI01000113">
    <property type="protein sequence ID" value="OFW31742.1"/>
    <property type="molecule type" value="Genomic_DNA"/>
</dbReference>
<dbReference type="GO" id="GO:0005829">
    <property type="term" value="C:cytosol"/>
    <property type="evidence" value="ECO:0007669"/>
    <property type="project" value="TreeGrafter"/>
</dbReference>
<keyword evidence="3 8" id="KW-0699">rRNA-binding</keyword>
<dbReference type="GO" id="GO:0006412">
    <property type="term" value="P:translation"/>
    <property type="evidence" value="ECO:0007669"/>
    <property type="project" value="UniProtKB-UniRule"/>
</dbReference>
<evidence type="ECO:0000313" key="11">
    <source>
        <dbReference type="Proteomes" id="UP000178086"/>
    </source>
</evidence>
<evidence type="ECO:0000256" key="6">
    <source>
        <dbReference type="ARBA" id="ARBA00023274"/>
    </source>
</evidence>
<dbReference type="InterPro" id="IPR002583">
    <property type="entry name" value="Ribosomal_bS20"/>
</dbReference>